<dbReference type="OrthoDB" id="839292at2"/>
<evidence type="ECO:0000313" key="1">
    <source>
        <dbReference type="EMBL" id="SET98100.1"/>
    </source>
</evidence>
<dbReference type="EMBL" id="FOHS01000005">
    <property type="protein sequence ID" value="SET98100.1"/>
    <property type="molecule type" value="Genomic_DNA"/>
</dbReference>
<proteinExistence type="predicted"/>
<organism evidence="1 2">
    <name type="scientific">Hymenobacter actinosclerus</name>
    <dbReference type="NCBI Taxonomy" id="82805"/>
    <lineage>
        <taxon>Bacteria</taxon>
        <taxon>Pseudomonadati</taxon>
        <taxon>Bacteroidota</taxon>
        <taxon>Cytophagia</taxon>
        <taxon>Cytophagales</taxon>
        <taxon>Hymenobacteraceae</taxon>
        <taxon>Hymenobacter</taxon>
    </lineage>
</organism>
<reference evidence="2" key="1">
    <citation type="submission" date="2016-10" db="EMBL/GenBank/DDBJ databases">
        <authorList>
            <person name="Varghese N."/>
            <person name="Submissions S."/>
        </authorList>
    </citation>
    <scope>NUCLEOTIDE SEQUENCE [LARGE SCALE GENOMIC DNA]</scope>
    <source>
        <strain evidence="2">DSM 15310</strain>
    </source>
</reference>
<dbReference type="RefSeq" id="WP_092773751.1">
    <property type="nucleotide sequence ID" value="NZ_FOHS01000005.1"/>
</dbReference>
<protein>
    <submittedName>
        <fullName evidence="1">Uncharacterized protein</fullName>
    </submittedName>
</protein>
<gene>
    <name evidence="1" type="ORF">SAMN04487998_3380</name>
</gene>
<sequence>MATESLPPRYKALRRRSFERHLDLYLTAIYLLDGDSQLGGANLATYKKFESTAELRAAYLRAEQAPNLREPFAHSRTVQDLDKAIRQWRVTNPVLEAELRTIHDQHHCLSLTDFQQLISTQAGELACEYCELKESEFRRLIALGIVRTKRLRTRGRSFEFDCRDPQHGYEAGNVALCCYWCNNAKTDEFDVEEFKPIALALAAAWRQRLAKHTST</sequence>
<accession>A0A1I0INX1</accession>
<dbReference type="AlphaFoldDB" id="A0A1I0INX1"/>
<dbReference type="STRING" id="82805.SAMN04487998_3380"/>
<dbReference type="Proteomes" id="UP000198697">
    <property type="component" value="Unassembled WGS sequence"/>
</dbReference>
<name>A0A1I0INX1_9BACT</name>
<keyword evidence="2" id="KW-1185">Reference proteome</keyword>
<evidence type="ECO:0000313" key="2">
    <source>
        <dbReference type="Proteomes" id="UP000198697"/>
    </source>
</evidence>
<dbReference type="Gene3D" id="3.30.40.220">
    <property type="match status" value="1"/>
</dbReference>